<dbReference type="AlphaFoldDB" id="A0AAD4CWE7"/>
<evidence type="ECO:0000256" key="3">
    <source>
        <dbReference type="PIRSR" id="PIRSR000105-1"/>
    </source>
</evidence>
<evidence type="ECO:0000259" key="5">
    <source>
        <dbReference type="Pfam" id="PF02737"/>
    </source>
</evidence>
<keyword evidence="2" id="KW-0560">Oxidoreductase</keyword>
<dbReference type="PANTHER" id="PTHR48075">
    <property type="entry name" value="3-HYDROXYACYL-COA DEHYDROGENASE FAMILY PROTEIN"/>
    <property type="match status" value="1"/>
</dbReference>
<dbReference type="InterPro" id="IPR006176">
    <property type="entry name" value="3-OHacyl-CoA_DH_NAD-bd"/>
</dbReference>
<dbReference type="InterPro" id="IPR036291">
    <property type="entry name" value="NAD(P)-bd_dom_sf"/>
</dbReference>
<dbReference type="Pfam" id="PF00725">
    <property type="entry name" value="3HCDH"/>
    <property type="match status" value="1"/>
</dbReference>
<dbReference type="PIRSF" id="PIRSF000105">
    <property type="entry name" value="HCDH"/>
    <property type="match status" value="1"/>
</dbReference>
<evidence type="ECO:0008006" key="8">
    <source>
        <dbReference type="Google" id="ProtNLM"/>
    </source>
</evidence>
<feature type="site" description="Important for catalytic activity" evidence="3">
    <location>
        <position position="146"/>
    </location>
</feature>
<evidence type="ECO:0000313" key="7">
    <source>
        <dbReference type="Proteomes" id="UP001194746"/>
    </source>
</evidence>
<sequence>MTLTLNSVHSRPVAVIGAGVLGRRIASVFIAAGYTVHLYDSSEEAAKQTTVYIQDHQEEYSAYVQGRGIKRGVYRIFTDMGTAVHDAWLAIEAVPEQLHLKKKVFGELDKLTPEDCILGSNSSSYKSSLMLDEVSAKRQQQVLNIHFYIPPAMRVVELMTDGETRSDVLELMKNILESCGMMPVVAQKESTGLIFNRLWAAVKREILLMLAEGIAQPEEIDMLWKHIFATGPAPCEWMDQAGLDTIAFIEDNYIRERKLDGSMTVDWLRENYINQGCLGKKVDSKGGLKKACIHGCSQS</sequence>
<dbReference type="Pfam" id="PF02737">
    <property type="entry name" value="3HCDH_N"/>
    <property type="match status" value="1"/>
</dbReference>
<dbReference type="PANTHER" id="PTHR48075:SF3">
    <property type="entry name" value="3-HYDROXYACYL-COA DEHYDROGENASE"/>
    <property type="match status" value="1"/>
</dbReference>
<gene>
    <name evidence="6" type="ORF">FE257_008931</name>
</gene>
<evidence type="ECO:0000256" key="1">
    <source>
        <dbReference type="ARBA" id="ARBA00009463"/>
    </source>
</evidence>
<evidence type="ECO:0000259" key="4">
    <source>
        <dbReference type="Pfam" id="PF00725"/>
    </source>
</evidence>
<reference evidence="6" key="1">
    <citation type="journal article" date="2019" name="Beilstein J. Org. Chem.">
        <title>Nanangenines: drimane sesquiterpenoids as the dominant metabolite cohort of a novel Australian fungus, Aspergillus nanangensis.</title>
        <authorList>
            <person name="Lacey H.J."/>
            <person name="Gilchrist C.L.M."/>
            <person name="Crombie A."/>
            <person name="Kalaitzis J.A."/>
            <person name="Vuong D."/>
            <person name="Rutledge P.J."/>
            <person name="Turner P."/>
            <person name="Pitt J.I."/>
            <person name="Lacey E."/>
            <person name="Chooi Y.H."/>
            <person name="Piggott A.M."/>
        </authorList>
    </citation>
    <scope>NUCLEOTIDE SEQUENCE</scope>
    <source>
        <strain evidence="6">MST-FP2251</strain>
    </source>
</reference>
<protein>
    <recommendedName>
        <fullName evidence="8">3-hydroxyacyl-CoA dehydrogenase</fullName>
    </recommendedName>
</protein>
<dbReference type="InterPro" id="IPR022694">
    <property type="entry name" value="3-OHacyl-CoA_DH"/>
</dbReference>
<dbReference type="GO" id="GO:0006631">
    <property type="term" value="P:fatty acid metabolic process"/>
    <property type="evidence" value="ECO:0007669"/>
    <property type="project" value="InterPro"/>
</dbReference>
<evidence type="ECO:0000256" key="2">
    <source>
        <dbReference type="ARBA" id="ARBA00023002"/>
    </source>
</evidence>
<name>A0AAD4CWE7_ASPNN</name>
<dbReference type="Gene3D" id="1.10.1040.10">
    <property type="entry name" value="N-(1-d-carboxylethyl)-l-norvaline Dehydrogenase, domain 2"/>
    <property type="match status" value="1"/>
</dbReference>
<dbReference type="InterPro" id="IPR013328">
    <property type="entry name" value="6PGD_dom2"/>
</dbReference>
<dbReference type="Proteomes" id="UP001194746">
    <property type="component" value="Unassembled WGS sequence"/>
</dbReference>
<dbReference type="SUPFAM" id="SSF48179">
    <property type="entry name" value="6-phosphogluconate dehydrogenase C-terminal domain-like"/>
    <property type="match status" value="1"/>
</dbReference>
<comment type="similarity">
    <text evidence="1">Belongs to the 3-hydroxyacyl-CoA dehydrogenase family.</text>
</comment>
<evidence type="ECO:0000313" key="6">
    <source>
        <dbReference type="EMBL" id="KAF9893960.1"/>
    </source>
</evidence>
<dbReference type="EMBL" id="VCAU01000005">
    <property type="protein sequence ID" value="KAF9893960.1"/>
    <property type="molecule type" value="Genomic_DNA"/>
</dbReference>
<accession>A0AAD4CWE7</accession>
<reference evidence="6" key="2">
    <citation type="submission" date="2020-02" db="EMBL/GenBank/DDBJ databases">
        <authorList>
            <person name="Gilchrist C.L.M."/>
            <person name="Chooi Y.-H."/>
        </authorList>
    </citation>
    <scope>NUCLEOTIDE SEQUENCE</scope>
    <source>
        <strain evidence="6">MST-FP2251</strain>
    </source>
</reference>
<dbReference type="Gene3D" id="3.40.50.720">
    <property type="entry name" value="NAD(P)-binding Rossmann-like Domain"/>
    <property type="match status" value="1"/>
</dbReference>
<organism evidence="6 7">
    <name type="scientific">Aspergillus nanangensis</name>
    <dbReference type="NCBI Taxonomy" id="2582783"/>
    <lineage>
        <taxon>Eukaryota</taxon>
        <taxon>Fungi</taxon>
        <taxon>Dikarya</taxon>
        <taxon>Ascomycota</taxon>
        <taxon>Pezizomycotina</taxon>
        <taxon>Eurotiomycetes</taxon>
        <taxon>Eurotiomycetidae</taxon>
        <taxon>Eurotiales</taxon>
        <taxon>Aspergillaceae</taxon>
        <taxon>Aspergillus</taxon>
        <taxon>Aspergillus subgen. Circumdati</taxon>
    </lineage>
</organism>
<comment type="caution">
    <text evidence="6">The sequence shown here is derived from an EMBL/GenBank/DDBJ whole genome shotgun (WGS) entry which is preliminary data.</text>
</comment>
<dbReference type="GO" id="GO:0070403">
    <property type="term" value="F:NAD+ binding"/>
    <property type="evidence" value="ECO:0007669"/>
    <property type="project" value="InterPro"/>
</dbReference>
<proteinExistence type="inferred from homology"/>
<dbReference type="InterPro" id="IPR008927">
    <property type="entry name" value="6-PGluconate_DH-like_C_sf"/>
</dbReference>
<keyword evidence="7" id="KW-1185">Reference proteome</keyword>
<feature type="domain" description="3-hydroxyacyl-CoA dehydrogenase NAD binding" evidence="5">
    <location>
        <begin position="13"/>
        <end position="188"/>
    </location>
</feature>
<dbReference type="GO" id="GO:0016616">
    <property type="term" value="F:oxidoreductase activity, acting on the CH-OH group of donors, NAD or NADP as acceptor"/>
    <property type="evidence" value="ECO:0007669"/>
    <property type="project" value="InterPro"/>
</dbReference>
<dbReference type="InterPro" id="IPR006108">
    <property type="entry name" value="3HC_DH_C"/>
</dbReference>
<feature type="domain" description="3-hydroxyacyl-CoA dehydrogenase C-terminal" evidence="4">
    <location>
        <begin position="192"/>
        <end position="283"/>
    </location>
</feature>
<dbReference type="SUPFAM" id="SSF51735">
    <property type="entry name" value="NAD(P)-binding Rossmann-fold domains"/>
    <property type="match status" value="1"/>
</dbReference>